<protein>
    <submittedName>
        <fullName evidence="1">Uncharacterized protein</fullName>
    </submittedName>
</protein>
<name>A0A0F9KLV5_9ZZZZ</name>
<comment type="caution">
    <text evidence="1">The sequence shown here is derived from an EMBL/GenBank/DDBJ whole genome shotgun (WGS) entry which is preliminary data.</text>
</comment>
<reference evidence="1" key="1">
    <citation type="journal article" date="2015" name="Nature">
        <title>Complex archaea that bridge the gap between prokaryotes and eukaryotes.</title>
        <authorList>
            <person name="Spang A."/>
            <person name="Saw J.H."/>
            <person name="Jorgensen S.L."/>
            <person name="Zaremba-Niedzwiedzka K."/>
            <person name="Martijn J."/>
            <person name="Lind A.E."/>
            <person name="van Eijk R."/>
            <person name="Schleper C."/>
            <person name="Guy L."/>
            <person name="Ettema T.J."/>
        </authorList>
    </citation>
    <scope>NUCLEOTIDE SEQUENCE</scope>
</reference>
<accession>A0A0F9KLV5</accession>
<dbReference type="EMBL" id="LAZR01013192">
    <property type="protein sequence ID" value="KKM23138.1"/>
    <property type="molecule type" value="Genomic_DNA"/>
</dbReference>
<gene>
    <name evidence="1" type="ORF">LCGC14_1618230</name>
</gene>
<organism evidence="1">
    <name type="scientific">marine sediment metagenome</name>
    <dbReference type="NCBI Taxonomy" id="412755"/>
    <lineage>
        <taxon>unclassified sequences</taxon>
        <taxon>metagenomes</taxon>
        <taxon>ecological metagenomes</taxon>
    </lineage>
</organism>
<proteinExistence type="predicted"/>
<evidence type="ECO:0000313" key="1">
    <source>
        <dbReference type="EMBL" id="KKM23138.1"/>
    </source>
</evidence>
<dbReference type="AlphaFoldDB" id="A0A0F9KLV5"/>
<sequence length="184" mass="20902">MAPRGGIRVTFAKKLPPLTKQIAEVQNEIRKDLAKVTKAHQKSLERVVADWSSTTRPRFKVKPVVVSGRIGINLTVKEVDRSKPIWKWVNTTGTKKHKIPKNPKPGRSRLRFRTGYQARTGARPARFGGPGRATGPVRFARQVTHPGFEPRKFDEQILKDLRPDYNKAVRNGARRGLRQALRSR</sequence>